<sequence>MKVNMVALVGYILLGVSVLSGYENWSFVTCFYVIIQIVTTVGYGDIPPHGSGMVFLTIYVLIGTVLVASIVTGLAASFLDASESRLRQSLSLVKTTLVNSDNSDDGLCSVDSSVSSSQLGQSIAIYLFFLAIWVVYFAYFEGCTCSYGATLIEGCKEDACIASGGTQLSVEQALYMGVITFSTVGFGDYTPKSRMGRLVGSILMILGILAFGNVVGEVSGKISEWMSDKKRRVLVSRDVFQKIDRDGSGRVRRNEFVTYMLIRQGLVSTEAVDVINDLFDAMDTDKSGVLTFDEINGKLLPMDS</sequence>
<dbReference type="Gene3D" id="1.10.287.70">
    <property type="match status" value="2"/>
</dbReference>
<feature type="domain" description="EF-hand" evidence="9">
    <location>
        <begin position="231"/>
        <end position="266"/>
    </location>
</feature>
<evidence type="ECO:0000256" key="6">
    <source>
        <dbReference type="ARBA" id="ARBA00023136"/>
    </source>
</evidence>
<dbReference type="OrthoDB" id="433309at2759"/>
<dbReference type="PANTHER" id="PTHR11003:SF291">
    <property type="entry name" value="IP11374P"/>
    <property type="match status" value="1"/>
</dbReference>
<evidence type="ECO:0000256" key="3">
    <source>
        <dbReference type="ARBA" id="ARBA00022692"/>
    </source>
</evidence>
<comment type="caution">
    <text evidence="10">The sequence shown here is derived from an EMBL/GenBank/DDBJ whole genome shotgun (WGS) entry which is preliminary data.</text>
</comment>
<comment type="subcellular location">
    <subcellularLocation>
        <location evidence="1">Membrane</location>
        <topology evidence="1">Multi-pass membrane protein</topology>
    </subcellularLocation>
</comment>
<evidence type="ECO:0000256" key="5">
    <source>
        <dbReference type="ARBA" id="ARBA00023065"/>
    </source>
</evidence>
<dbReference type="PROSITE" id="PS00018">
    <property type="entry name" value="EF_HAND_1"/>
    <property type="match status" value="1"/>
</dbReference>
<evidence type="ECO:0000256" key="8">
    <source>
        <dbReference type="SAM" id="Phobius"/>
    </source>
</evidence>
<feature type="transmembrane region" description="Helical" evidence="8">
    <location>
        <begin position="198"/>
        <end position="216"/>
    </location>
</feature>
<evidence type="ECO:0000256" key="2">
    <source>
        <dbReference type="ARBA" id="ARBA00022448"/>
    </source>
</evidence>
<dbReference type="Gene3D" id="1.10.238.10">
    <property type="entry name" value="EF-hand"/>
    <property type="match status" value="1"/>
</dbReference>
<evidence type="ECO:0000313" key="10">
    <source>
        <dbReference type="EMBL" id="CAE7591745.1"/>
    </source>
</evidence>
<evidence type="ECO:0000256" key="4">
    <source>
        <dbReference type="ARBA" id="ARBA00022989"/>
    </source>
</evidence>
<proteinExistence type="predicted"/>
<keyword evidence="6 8" id="KW-0472">Membrane</keyword>
<accession>A0A812UQ21</accession>
<dbReference type="EMBL" id="CAJNDS010002772">
    <property type="protein sequence ID" value="CAE7591745.1"/>
    <property type="molecule type" value="Genomic_DNA"/>
</dbReference>
<dbReference type="Proteomes" id="UP000604046">
    <property type="component" value="Unassembled WGS sequence"/>
</dbReference>
<keyword evidence="3 8" id="KW-0812">Transmembrane</keyword>
<dbReference type="GO" id="GO:0005886">
    <property type="term" value="C:plasma membrane"/>
    <property type="evidence" value="ECO:0007669"/>
    <property type="project" value="TreeGrafter"/>
</dbReference>
<dbReference type="GO" id="GO:0005737">
    <property type="term" value="C:cytoplasm"/>
    <property type="evidence" value="ECO:0007669"/>
    <property type="project" value="UniProtKB-ARBA"/>
</dbReference>
<evidence type="ECO:0000313" key="11">
    <source>
        <dbReference type="Proteomes" id="UP000604046"/>
    </source>
</evidence>
<evidence type="ECO:0000259" key="9">
    <source>
        <dbReference type="PROSITE" id="PS50222"/>
    </source>
</evidence>
<dbReference type="CDD" id="cd00051">
    <property type="entry name" value="EFh"/>
    <property type="match status" value="1"/>
</dbReference>
<organism evidence="10 11">
    <name type="scientific">Symbiodinium natans</name>
    <dbReference type="NCBI Taxonomy" id="878477"/>
    <lineage>
        <taxon>Eukaryota</taxon>
        <taxon>Sar</taxon>
        <taxon>Alveolata</taxon>
        <taxon>Dinophyceae</taxon>
        <taxon>Suessiales</taxon>
        <taxon>Symbiodiniaceae</taxon>
        <taxon>Symbiodinium</taxon>
    </lineage>
</organism>
<evidence type="ECO:0000256" key="1">
    <source>
        <dbReference type="ARBA" id="ARBA00004141"/>
    </source>
</evidence>
<dbReference type="Pfam" id="PF07885">
    <property type="entry name" value="Ion_trans_2"/>
    <property type="match status" value="2"/>
</dbReference>
<dbReference type="GO" id="GO:0005509">
    <property type="term" value="F:calcium ion binding"/>
    <property type="evidence" value="ECO:0007669"/>
    <property type="project" value="InterPro"/>
</dbReference>
<dbReference type="GO" id="GO:0015271">
    <property type="term" value="F:outward rectifier potassium channel activity"/>
    <property type="evidence" value="ECO:0007669"/>
    <property type="project" value="TreeGrafter"/>
</dbReference>
<dbReference type="InterPro" id="IPR013099">
    <property type="entry name" value="K_chnl_dom"/>
</dbReference>
<dbReference type="AlphaFoldDB" id="A0A812UQ21"/>
<feature type="domain" description="EF-hand" evidence="9">
    <location>
        <begin position="270"/>
        <end position="304"/>
    </location>
</feature>
<keyword evidence="11" id="KW-1185">Reference proteome</keyword>
<dbReference type="Pfam" id="PF13499">
    <property type="entry name" value="EF-hand_7"/>
    <property type="match status" value="1"/>
</dbReference>
<dbReference type="InterPro" id="IPR003280">
    <property type="entry name" value="2pore_dom_K_chnl"/>
</dbReference>
<keyword evidence="4 8" id="KW-1133">Transmembrane helix</keyword>
<feature type="transmembrane region" description="Helical" evidence="8">
    <location>
        <begin position="53"/>
        <end position="79"/>
    </location>
</feature>
<evidence type="ECO:0000256" key="7">
    <source>
        <dbReference type="ARBA" id="ARBA00023303"/>
    </source>
</evidence>
<dbReference type="PROSITE" id="PS50222">
    <property type="entry name" value="EF_HAND_2"/>
    <property type="match status" value="2"/>
</dbReference>
<dbReference type="PANTHER" id="PTHR11003">
    <property type="entry name" value="POTASSIUM CHANNEL, SUBFAMILY K"/>
    <property type="match status" value="1"/>
</dbReference>
<dbReference type="PRINTS" id="PR01333">
    <property type="entry name" value="2POREKCHANEL"/>
</dbReference>
<keyword evidence="5" id="KW-0406">Ion transport</keyword>
<gene>
    <name evidence="10" type="primary">TPKC</name>
    <name evidence="10" type="ORF">SNAT2548_LOCUS33687</name>
</gene>
<dbReference type="SMART" id="SM00054">
    <property type="entry name" value="EFh"/>
    <property type="match status" value="2"/>
</dbReference>
<name>A0A812UQ21_9DINO</name>
<protein>
    <submittedName>
        <fullName evidence="10">TPKC protein</fullName>
    </submittedName>
</protein>
<reference evidence="10" key="1">
    <citation type="submission" date="2021-02" db="EMBL/GenBank/DDBJ databases">
        <authorList>
            <person name="Dougan E. K."/>
            <person name="Rhodes N."/>
            <person name="Thang M."/>
            <person name="Chan C."/>
        </authorList>
    </citation>
    <scope>NUCLEOTIDE SEQUENCE</scope>
</reference>
<keyword evidence="2" id="KW-0813">Transport</keyword>
<feature type="transmembrane region" description="Helical" evidence="8">
    <location>
        <begin position="123"/>
        <end position="140"/>
    </location>
</feature>
<dbReference type="GO" id="GO:0022841">
    <property type="term" value="F:potassium ion leak channel activity"/>
    <property type="evidence" value="ECO:0007669"/>
    <property type="project" value="TreeGrafter"/>
</dbReference>
<dbReference type="InterPro" id="IPR002048">
    <property type="entry name" value="EF_hand_dom"/>
</dbReference>
<dbReference type="SUPFAM" id="SSF81324">
    <property type="entry name" value="Voltage-gated potassium channels"/>
    <property type="match status" value="2"/>
</dbReference>
<dbReference type="InterPro" id="IPR018247">
    <property type="entry name" value="EF_Hand_1_Ca_BS"/>
</dbReference>
<dbReference type="GO" id="GO:0030322">
    <property type="term" value="P:stabilization of membrane potential"/>
    <property type="evidence" value="ECO:0007669"/>
    <property type="project" value="TreeGrafter"/>
</dbReference>
<keyword evidence="7" id="KW-0407">Ion channel</keyword>